<dbReference type="Proteomes" id="UP000789702">
    <property type="component" value="Unassembled WGS sequence"/>
</dbReference>
<evidence type="ECO:0000313" key="1">
    <source>
        <dbReference type="EMBL" id="CAG8522505.1"/>
    </source>
</evidence>
<sequence length="440" mass="48181">PKILEPRPEPLLVPCWDPLADATNGKRRSSESDVDENSTSTSAKRRNSAEPVLNNLLGGNFVFSKQKPSDFSNNGRPDATCRYNDRIIIPIEFKRQLVLTLNDDGQLDYLSEDFVVPGVVVPGVVPCVVILVESYRCRRNNFVVSGVVVPVAVTGFRGYCAVVGSGVVVPAVVTGFRVTVSGVVVPVVITGFCVTVSGAVVPVVNGISWLLFLLPYRRRSCCRNGISLLLCRRRFWCRVPVVVTGFRSYRAVVVSGVAFCCRNGISLLLAVVVFGVVFPVVDFVVTVSGVVPVVVMGFHGHCAVVVSGFATRVVVYEAQEQQLLEMPKDTTQEGLIAAIHQLEFKCAQKRKEQRLVGKVLVDPQNRPLVFLASYSSNISLRWQQGKFIGDGTFGSVYMAVNLDTGNLIAVKEIRFHYPSLTKLYKQVKDENVCYGNAQSS</sequence>
<keyword evidence="2" id="KW-1185">Reference proteome</keyword>
<accession>A0ACA9LFC9</accession>
<reference evidence="1" key="1">
    <citation type="submission" date="2021-06" db="EMBL/GenBank/DDBJ databases">
        <authorList>
            <person name="Kallberg Y."/>
            <person name="Tangrot J."/>
            <person name="Rosling A."/>
        </authorList>
    </citation>
    <scope>NUCLEOTIDE SEQUENCE</scope>
    <source>
        <strain evidence="1">IL203A</strain>
    </source>
</reference>
<feature type="non-terminal residue" evidence="1">
    <location>
        <position position="1"/>
    </location>
</feature>
<gene>
    <name evidence="1" type="ORF">DHETER_LOCUS3986</name>
</gene>
<dbReference type="EMBL" id="CAJVPU010003746">
    <property type="protein sequence ID" value="CAG8522505.1"/>
    <property type="molecule type" value="Genomic_DNA"/>
</dbReference>
<protein>
    <submittedName>
        <fullName evidence="1">7027_t:CDS:1</fullName>
    </submittedName>
</protein>
<proteinExistence type="predicted"/>
<evidence type="ECO:0000313" key="2">
    <source>
        <dbReference type="Proteomes" id="UP000789702"/>
    </source>
</evidence>
<comment type="caution">
    <text evidence="1">The sequence shown here is derived from an EMBL/GenBank/DDBJ whole genome shotgun (WGS) entry which is preliminary data.</text>
</comment>
<organism evidence="1 2">
    <name type="scientific">Dentiscutata heterogama</name>
    <dbReference type="NCBI Taxonomy" id="1316150"/>
    <lineage>
        <taxon>Eukaryota</taxon>
        <taxon>Fungi</taxon>
        <taxon>Fungi incertae sedis</taxon>
        <taxon>Mucoromycota</taxon>
        <taxon>Glomeromycotina</taxon>
        <taxon>Glomeromycetes</taxon>
        <taxon>Diversisporales</taxon>
        <taxon>Gigasporaceae</taxon>
        <taxon>Dentiscutata</taxon>
    </lineage>
</organism>
<name>A0ACA9LFC9_9GLOM</name>